<dbReference type="EMBL" id="AZIL01001595">
    <property type="protein sequence ID" value="EWM23527.1"/>
    <property type="molecule type" value="Genomic_DNA"/>
</dbReference>
<dbReference type="AlphaFoldDB" id="W7TBC6"/>
<organism evidence="2 3">
    <name type="scientific">Nannochloropsis gaditana</name>
    <dbReference type="NCBI Taxonomy" id="72520"/>
    <lineage>
        <taxon>Eukaryota</taxon>
        <taxon>Sar</taxon>
        <taxon>Stramenopiles</taxon>
        <taxon>Ochrophyta</taxon>
        <taxon>Eustigmatophyceae</taxon>
        <taxon>Eustigmatales</taxon>
        <taxon>Monodopsidaceae</taxon>
        <taxon>Nannochloropsis</taxon>
    </lineage>
</organism>
<comment type="caution">
    <text evidence="2">The sequence shown here is derived from an EMBL/GenBank/DDBJ whole genome shotgun (WGS) entry which is preliminary data.</text>
</comment>
<reference evidence="2 3" key="1">
    <citation type="journal article" date="2014" name="Mol. Plant">
        <title>Chromosome Scale Genome Assembly and Transcriptome Profiling of Nannochloropsis gaditana in Nitrogen Depletion.</title>
        <authorList>
            <person name="Corteggiani Carpinelli E."/>
            <person name="Telatin A."/>
            <person name="Vitulo N."/>
            <person name="Forcato C."/>
            <person name="D'Angelo M."/>
            <person name="Schiavon R."/>
            <person name="Vezzi A."/>
            <person name="Giacometti G.M."/>
            <person name="Morosinotto T."/>
            <person name="Valle G."/>
        </authorList>
    </citation>
    <scope>NUCLEOTIDE SEQUENCE [LARGE SCALE GENOMIC DNA]</scope>
    <source>
        <strain evidence="2 3">B-31</strain>
    </source>
</reference>
<name>W7TBC6_9STRA</name>
<evidence type="ECO:0000313" key="3">
    <source>
        <dbReference type="Proteomes" id="UP000019335"/>
    </source>
</evidence>
<proteinExistence type="predicted"/>
<feature type="compositionally biased region" description="Polar residues" evidence="1">
    <location>
        <begin position="147"/>
        <end position="156"/>
    </location>
</feature>
<accession>W7TBC6</accession>
<evidence type="ECO:0000256" key="1">
    <source>
        <dbReference type="SAM" id="MobiDB-lite"/>
    </source>
</evidence>
<keyword evidence="3" id="KW-1185">Reference proteome</keyword>
<sequence>MESIEALTDVECRAGEEALKRRYCRRANSSTSTPAGPTIHCTQPCSMAIIHAHGKGSRTTTQKTTASRDWTIHKRRLPSGTSRQRKRRRPFLPAMLLLAGAFGNTGPGSEPVEAFIPPRHQGIAPYRERRPLTHTHPGHSHPVFRTTGVSGRSCQSYRDHGPFKRGGAVEDGEEPGSTEDKTTPSFSEDSDGFAGTGLSPKEALVTILGVNPLTLLLAFLAAGMLTANAILGPGWLRPSVGLKPTTFQSRNLVLPLDQPGFLFPKDASLWGGDPE</sequence>
<dbReference type="Proteomes" id="UP000019335">
    <property type="component" value="Chromosome 16"/>
</dbReference>
<evidence type="ECO:0000313" key="2">
    <source>
        <dbReference type="EMBL" id="EWM23527.1"/>
    </source>
</evidence>
<feature type="region of interest" description="Disordered" evidence="1">
    <location>
        <begin position="133"/>
        <end position="194"/>
    </location>
</feature>
<gene>
    <name evidence="2" type="ORF">Naga_100940g2</name>
</gene>
<protein>
    <submittedName>
        <fullName evidence="2">Uncharacterized protein</fullName>
    </submittedName>
</protein>
<dbReference type="OrthoDB" id="184212at2759"/>